<dbReference type="GO" id="GO:0006281">
    <property type="term" value="P:DNA repair"/>
    <property type="evidence" value="ECO:0007669"/>
    <property type="project" value="InterPro"/>
</dbReference>
<evidence type="ECO:0000256" key="2">
    <source>
        <dbReference type="ARBA" id="ARBA00022763"/>
    </source>
</evidence>
<sequence>MAGHIYHDHEPTLQDAMSTIARQAIRISQLEANNAALRAQLESTAQAYGSSRSQVNDPPAYTPAPGSASRNMTDDNQGQEISGKTGGSADLMAQHEELKARHSRLESEHAECGPRIEKYREKAREAKRRCQEWKDWREKRIKEGKIQDENGLHLTPQEGSRIDTPGRVAAHAVAPAAGMEETAAGTDIVSSRAATAAISSDLPSSPPKSSSVAALPRVTSSQTTADDVSEPNRSFAGPKSFQSSDPVVVSARAVKRKAAAAPTSELSAQRVKIKEEPNSPGTAIELRSDDYSSPRRNSRRLFSTETTDLDASGPHMITPRRRDFPINRGPRATSEEAVRAAPRLTRAVSSYSDGDLASEIGVQSDLKMELPSTSRQIDIGRSELEPVKRLQGQQNRWSDSALQPLEINVPNRPRRHNHWSASKSKRRRTGSKGHIALLSEGGDEESQSAPNHDERHETATEDATDGRRLDDLLNKRSPEKTPTFVRQPLEKRIDGAKLGKFPHLPTPISAVKQPPNSAKPKVKAMLPWILATPVSAAKRPSPVKRKSLAKQPVDQGEHPPGVEPDHEPLRIRGLDRLGLDDFKINPRYMGTDFAFADTLRKRDERRHLIASNQPELDKAIAMGDAASMSGKTDAQALATFLGSGWEDVMGGYGPAQRKDIVAQAHVHCFTMQHGKQRQAFQRRSTPPGFWETGFPTTQESAQNRARAHEMERQQVAERWREAMRENGRWMFRDE</sequence>
<comment type="subcellular location">
    <subcellularLocation>
        <location evidence="1">Nucleus</location>
    </subcellularLocation>
</comment>
<organism evidence="7 8">
    <name type="scientific">Lecanosticta acicola</name>
    <dbReference type="NCBI Taxonomy" id="111012"/>
    <lineage>
        <taxon>Eukaryota</taxon>
        <taxon>Fungi</taxon>
        <taxon>Dikarya</taxon>
        <taxon>Ascomycota</taxon>
        <taxon>Pezizomycotina</taxon>
        <taxon>Dothideomycetes</taxon>
        <taxon>Dothideomycetidae</taxon>
        <taxon>Mycosphaerellales</taxon>
        <taxon>Mycosphaerellaceae</taxon>
        <taxon>Lecanosticta</taxon>
    </lineage>
</organism>
<feature type="domain" description="DNA endonuclease activator Ctp1 C-terminal" evidence="6">
    <location>
        <begin position="594"/>
        <end position="699"/>
    </location>
</feature>
<evidence type="ECO:0000259" key="6">
    <source>
        <dbReference type="Pfam" id="PF08573"/>
    </source>
</evidence>
<feature type="compositionally biased region" description="Basic residues" evidence="5">
    <location>
        <begin position="412"/>
        <end position="431"/>
    </location>
</feature>
<dbReference type="AlphaFoldDB" id="A0AAI8YTT5"/>
<dbReference type="GO" id="GO:0005634">
    <property type="term" value="C:nucleus"/>
    <property type="evidence" value="ECO:0007669"/>
    <property type="project" value="UniProtKB-SubCell"/>
</dbReference>
<feature type="coiled-coil region" evidence="4">
    <location>
        <begin position="13"/>
        <end position="47"/>
    </location>
</feature>
<dbReference type="Proteomes" id="UP001296104">
    <property type="component" value="Unassembled WGS sequence"/>
</dbReference>
<feature type="region of interest" description="Disordered" evidence="5">
    <location>
        <begin position="198"/>
        <end position="340"/>
    </location>
</feature>
<gene>
    <name evidence="7" type="ORF">LECACI_7A001888</name>
</gene>
<dbReference type="Pfam" id="PF08573">
    <property type="entry name" value="SAE2"/>
    <property type="match status" value="1"/>
</dbReference>
<feature type="region of interest" description="Disordered" evidence="5">
    <location>
        <begin position="48"/>
        <end position="87"/>
    </location>
</feature>
<keyword evidence="8" id="KW-1185">Reference proteome</keyword>
<proteinExistence type="predicted"/>
<dbReference type="EMBL" id="CAVMBE010000007">
    <property type="protein sequence ID" value="CAK3865398.1"/>
    <property type="molecule type" value="Genomic_DNA"/>
</dbReference>
<keyword evidence="2" id="KW-0227">DNA damage</keyword>
<evidence type="ECO:0000256" key="5">
    <source>
        <dbReference type="SAM" id="MobiDB-lite"/>
    </source>
</evidence>
<evidence type="ECO:0000313" key="7">
    <source>
        <dbReference type="EMBL" id="CAK3865398.1"/>
    </source>
</evidence>
<dbReference type="InterPro" id="IPR013882">
    <property type="entry name" value="Ctp1_C"/>
</dbReference>
<feature type="coiled-coil region" evidence="4">
    <location>
        <begin position="88"/>
        <end position="136"/>
    </location>
</feature>
<evidence type="ECO:0000256" key="4">
    <source>
        <dbReference type="SAM" id="Coils"/>
    </source>
</evidence>
<feature type="region of interest" description="Disordered" evidence="5">
    <location>
        <begin position="537"/>
        <end position="568"/>
    </location>
</feature>
<evidence type="ECO:0000313" key="8">
    <source>
        <dbReference type="Proteomes" id="UP001296104"/>
    </source>
</evidence>
<keyword evidence="3" id="KW-0539">Nucleus</keyword>
<reference evidence="7" key="1">
    <citation type="submission" date="2023-11" db="EMBL/GenBank/DDBJ databases">
        <authorList>
            <person name="Alioto T."/>
            <person name="Alioto T."/>
            <person name="Gomez Garrido J."/>
        </authorList>
    </citation>
    <scope>NUCLEOTIDE SEQUENCE</scope>
</reference>
<evidence type="ECO:0000256" key="3">
    <source>
        <dbReference type="ARBA" id="ARBA00023242"/>
    </source>
</evidence>
<protein>
    <recommendedName>
        <fullName evidence="6">DNA endonuclease activator Ctp1 C-terminal domain-containing protein</fullName>
    </recommendedName>
</protein>
<comment type="caution">
    <text evidence="7">The sequence shown here is derived from an EMBL/GenBank/DDBJ whole genome shotgun (WGS) entry which is preliminary data.</text>
</comment>
<feature type="compositionally biased region" description="Basic and acidic residues" evidence="5">
    <location>
        <begin position="451"/>
        <end position="479"/>
    </location>
</feature>
<evidence type="ECO:0000256" key="1">
    <source>
        <dbReference type="ARBA" id="ARBA00004123"/>
    </source>
</evidence>
<feature type="region of interest" description="Disordered" evidence="5">
    <location>
        <begin position="408"/>
        <end position="487"/>
    </location>
</feature>
<keyword evidence="4" id="KW-0175">Coiled coil</keyword>
<feature type="compositionally biased region" description="Low complexity" evidence="5">
    <location>
        <begin position="199"/>
        <end position="211"/>
    </location>
</feature>
<name>A0AAI8YTT5_9PEZI</name>
<feature type="compositionally biased region" description="Polar residues" evidence="5">
    <location>
        <begin position="68"/>
        <end position="82"/>
    </location>
</feature>
<accession>A0AAI8YTT5</accession>